<dbReference type="Proteomes" id="UP000077202">
    <property type="component" value="Unassembled WGS sequence"/>
</dbReference>
<feature type="compositionally biased region" description="Polar residues" evidence="2">
    <location>
        <begin position="1955"/>
        <end position="1966"/>
    </location>
</feature>
<proteinExistence type="predicted"/>
<feature type="region of interest" description="Disordered" evidence="2">
    <location>
        <begin position="513"/>
        <end position="578"/>
    </location>
</feature>
<reference evidence="6" key="3">
    <citation type="journal article" date="2020" name="Curr. Biol.">
        <title>Chromatin organization in early land plants reveals an ancestral association between H3K27me3, transposons, and constitutive heterochromatin.</title>
        <authorList>
            <person name="Montgomery S.A."/>
            <person name="Tanizawa Y."/>
            <person name="Galik B."/>
            <person name="Wang N."/>
            <person name="Ito T."/>
            <person name="Mochizuki T."/>
            <person name="Akimcheva S."/>
            <person name="Bowman J.L."/>
            <person name="Cognat V."/>
            <person name="Marechal-Drouard L."/>
            <person name="Ekker H."/>
            <person name="Hong S.F."/>
            <person name="Kohchi T."/>
            <person name="Lin S.S."/>
            <person name="Liu L.D."/>
            <person name="Nakamura Y."/>
            <person name="Valeeva L.R."/>
            <person name="Shakirov E.V."/>
            <person name="Shippen D.E."/>
            <person name="Wei W.L."/>
            <person name="Yagura M."/>
            <person name="Yamaoka S."/>
            <person name="Yamato K.T."/>
            <person name="Liu C."/>
            <person name="Berger F."/>
        </authorList>
    </citation>
    <scope>NUCLEOTIDE SEQUENCE [LARGE SCALE GENOMIC DNA]</scope>
    <source>
        <strain evidence="6">Tak-1</strain>
    </source>
</reference>
<reference evidence="4 5" key="1">
    <citation type="submission" date="2016-03" db="EMBL/GenBank/DDBJ databases">
        <title>Mechanisms controlling the formation of the plant cell surface in tip-growing cells are functionally conserved among land plants.</title>
        <authorList>
            <person name="Honkanen S."/>
            <person name="Jones V.A."/>
            <person name="Morieri G."/>
            <person name="Champion C."/>
            <person name="Hetherington A.J."/>
            <person name="Kelly S."/>
            <person name="Saint-Marcoux D."/>
            <person name="Proust H."/>
            <person name="Prescott H."/>
            <person name="Dolan L."/>
        </authorList>
    </citation>
    <scope>NUCLEOTIDE SEQUENCE [LARGE SCALE GENOMIC DNA]</scope>
    <source>
        <strain evidence="5">cv. Tak-1 and cv. Tak-2</strain>
        <tissue evidence="4">Whole gametophyte</tissue>
    </source>
</reference>
<evidence type="ECO:0000313" key="3">
    <source>
        <dbReference type="EMBL" id="BBN13150.1"/>
    </source>
</evidence>
<feature type="coiled-coil region" evidence="1">
    <location>
        <begin position="1040"/>
        <end position="1157"/>
    </location>
</feature>
<evidence type="ECO:0000313" key="6">
    <source>
        <dbReference type="Proteomes" id="UP001162541"/>
    </source>
</evidence>
<feature type="compositionally biased region" description="Basic and acidic residues" evidence="2">
    <location>
        <begin position="185"/>
        <end position="200"/>
    </location>
</feature>
<reference evidence="3" key="2">
    <citation type="journal article" date="2019" name="Curr. Biol.">
        <title>Chromatin organization in early land plants reveals an ancestral association between H3K27me3, transposons, and constitutive heterochromatin.</title>
        <authorList>
            <person name="Montgomery S.A."/>
            <person name="Tanizawa Y."/>
            <person name="Galik B."/>
            <person name="Wang N."/>
            <person name="Ito T."/>
            <person name="Mochizuki T."/>
            <person name="Akimcheva S."/>
            <person name="Bowman J."/>
            <person name="Cognat V."/>
            <person name="Drouard L."/>
            <person name="Ekker H."/>
            <person name="Houng S."/>
            <person name="Kohchi T."/>
            <person name="Lin S."/>
            <person name="Liu L.D."/>
            <person name="Nakamura Y."/>
            <person name="Valeeva L.R."/>
            <person name="Shakirov E.V."/>
            <person name="Shippen D.E."/>
            <person name="Wei W."/>
            <person name="Yagura M."/>
            <person name="Yamaoka S."/>
            <person name="Yamato K.T."/>
            <person name="Liu C."/>
            <person name="Berger F."/>
        </authorList>
    </citation>
    <scope>NUCLEOTIDE SEQUENCE [LARGE SCALE GENOMIC DNA]</scope>
    <source>
        <strain evidence="3">Tak-1</strain>
    </source>
</reference>
<dbReference type="EMBL" id="LVLJ01001372">
    <property type="protein sequence ID" value="OAE30021.1"/>
    <property type="molecule type" value="Genomic_DNA"/>
</dbReference>
<evidence type="ECO:0000256" key="1">
    <source>
        <dbReference type="SAM" id="Coils"/>
    </source>
</evidence>
<evidence type="ECO:0000313" key="4">
    <source>
        <dbReference type="EMBL" id="OAE30021.1"/>
    </source>
</evidence>
<feature type="region of interest" description="Disordered" evidence="2">
    <location>
        <begin position="89"/>
        <end position="222"/>
    </location>
</feature>
<gene>
    <name evidence="4" type="ORF">AXG93_3893s1310</name>
    <name evidence="3" type="ORF">Mp_6g01220</name>
</gene>
<feature type="compositionally biased region" description="Basic and acidic residues" evidence="2">
    <location>
        <begin position="359"/>
        <end position="370"/>
    </location>
</feature>
<evidence type="ECO:0000313" key="5">
    <source>
        <dbReference type="Proteomes" id="UP000077202"/>
    </source>
</evidence>
<feature type="coiled-coil region" evidence="1">
    <location>
        <begin position="948"/>
        <end position="1001"/>
    </location>
</feature>
<feature type="region of interest" description="Disordered" evidence="2">
    <location>
        <begin position="324"/>
        <end position="401"/>
    </location>
</feature>
<keyword evidence="1" id="KW-0175">Coiled coil</keyword>
<feature type="compositionally biased region" description="Polar residues" evidence="2">
    <location>
        <begin position="89"/>
        <end position="105"/>
    </location>
</feature>
<sequence>MDGAILPINFYCRSARLCLKRAALSKKSHLCAEELQHLKAFETLVLSTIPGHPLYSTKKEEKSIVEIQSQLHDAQKRIVEIEGCNNTTNKQSTTASVLKETTSGRGDSHSSQKKSCASNRPEKAGVKSPGVLESNPAKVRQAGNRSRSEPNTPLKLRRKESRSSKAEFRETTGQSQNKIRTLPRKLSEGSLRDKHNKDNGSSKMQDSSILVSKSAPTSRKATPILQRLRSVTECLGGENPRRTKEKEKLLAKVESLSRESSPLREKTGRQMPRVKSLGLVSAKALHRPTTAATSRFEGTMNNQMGSDDEADCFNSRTSVERMSPGVAQMSNPVELNPAGRDLENKGTHKHSTVQYSSRGKLEKRWTKEDLSDQSGPDVGSSPLQSPYSAGREPNRGDEARPRVIEHGAESQRRDEAAWTALRLQEQFGEALKELGGLQDRHTTGSLNVNEKCYLHGHVGAGGVNSYQQVGSPLQGNNGNVDKMQHGWKSGLHDLGEGEAYFKQQDGEGCLEYLNGESEKSGRNSPEKTPGPRKRAKPRNVSNGEHKMEDERPSFASRPHSRDGSEKSDPKENLRGVREDCARFRVQMKALKEMAEDSRIREFALHQDKEPAAKRPCDEDHNNLKETNKRDVKPRKSVSRDGKAGAKWSPEFGNDSGRGESDVDDRRRNGGTGQHPSLSRPKHTHSSQPKRQQSKNKNSAKSPRLRVSPPHSITPPTSSSSSSSSSSLSSLPLSHYIQKLKHLSPESKFLPSPPNQSGHTNSGSLNPSKALSKFPLSLSVNEHKHHYRLDLDNCKTVDSEYEGRHGTSPAAILLPKSPPSSHTLSARIQQRIGNLYKVKPDAEIGSGRHADSDQRLDAVLGGCALVASHLQRQISPERRDRKERLPKSQKFLTSKEASGGHDCLLSFVGPKRHEKQTEAFDGTMAGLQRLVGELKGSVEGFKIRIEVEGEGWRSRVDGLEKEIETLKDETDDELMELKKCIRNEVKGRMSELSAEVERMRRDEKLHVENLVQARIESHFNNNNNAAVVDLKKEIRSLWSEVEILTKEREDMKQHMERLARMSEEAKENSIREIKTLRRDLRIDGDGDDMKKEAEERTQMRQDLEKIKDEGLDLKMEVNGLKRGEKGMKAELEHVKKMAEKIQEDSEEMERDRGAAQMEGVRERLLIMERVESLSQLYLGGLEEVRTDVYNVKFHCRDRMDELESQLGEYKRQRDMGFGEDHSCVQKQRLLHEMEHFRSEVSDILKQERGLIRDALEREHECIRRQMMEIGNSNKNELSCMIKVEMQKRNQAAKDKLMCLPEPMKRDMDRLKLDFEEAQQGAEAIAQSLAAVERDRDLAAQAAADARSAAAKAGEVLSELLGPFSSEMAATRRKSLALQDNIAFEKDAVIQALAEAKKKSAEFQEFLLQEKTGVRNAITIVQHERDAAAAAASEASNSAKKAGEVLAEVLGSFNQEMNKARRKSSQLHEGLDRERENLERDREGVIKKSHEAQERFNEELEKAITSWKRAMDQEVSKAKQITGGLEEERQRLSLYREQMDGNVKGDLEYIQKTNEALTKLRFTVKNLEDSAQTSQEEKQRRRSIKQDLKSKKEQNLKMEYSKLREKIDEALRREEALRDLVDESASRVKKLESMHIDLLQSFQEVRASTGDLEKTASIWLPKYENAARIVHDISCKVEKLEEKCKGVSAEEALMQKMAHDAESKFDSLKDMAASGTDVKDLFQKMESSDRTQSQALSMLDARVSNLESAVGQGREALSLKLEYIENRADLGGDVPNNVAGLWQTVEALQRKVEVLATPRSKDEDKTSLMAGPDGALEVHSRMGSLESRIELVASATFTNLRLLDTKVEECTANARQALEGAATAENKCSALGVELVKVFRMLATSRQASPALAQRTRSPPSCGRDHSPTKTKTSRTPGPSPPRIRSGPSPPRIRSPIQRSLQMPNPVFRRGTPAKPRSTSDFTRSTLASEMRKVTTRSEQVETEEEYILLGDRGDPARDRVASRDQRFQVRENETVTQALCVHEEQPSDKGAQEFTRERTTSVQEGEIKGLGRLTVSQDRADDKHKDGGSKCQRTNIRLEAGRIHVNVSHRSGAPGNREKKSGTDHKTDLVAVQL</sequence>
<feature type="region of interest" description="Disordered" evidence="2">
    <location>
        <begin position="744"/>
        <end position="767"/>
    </location>
</feature>
<organism evidence="4 5">
    <name type="scientific">Marchantia polymorpha subsp. ruderalis</name>
    <dbReference type="NCBI Taxonomy" id="1480154"/>
    <lineage>
        <taxon>Eukaryota</taxon>
        <taxon>Viridiplantae</taxon>
        <taxon>Streptophyta</taxon>
        <taxon>Embryophyta</taxon>
        <taxon>Marchantiophyta</taxon>
        <taxon>Marchantiopsida</taxon>
        <taxon>Marchantiidae</taxon>
        <taxon>Marchantiales</taxon>
        <taxon>Marchantiaceae</taxon>
        <taxon>Marchantia</taxon>
    </lineage>
</organism>
<keyword evidence="5" id="KW-1185">Reference proteome</keyword>
<name>A0A176WBL4_MARPO</name>
<feature type="compositionally biased region" description="Low complexity" evidence="2">
    <location>
        <begin position="707"/>
        <end position="728"/>
    </location>
</feature>
<feature type="region of interest" description="Disordered" evidence="2">
    <location>
        <begin position="601"/>
        <end position="728"/>
    </location>
</feature>
<feature type="compositionally biased region" description="Pro residues" evidence="2">
    <location>
        <begin position="1916"/>
        <end position="1931"/>
    </location>
</feature>
<feature type="compositionally biased region" description="Basic and acidic residues" evidence="2">
    <location>
        <begin position="543"/>
        <end position="552"/>
    </location>
</feature>
<feature type="compositionally biased region" description="Basic and acidic residues" evidence="2">
    <location>
        <begin position="516"/>
        <end position="525"/>
    </location>
</feature>
<feature type="compositionally biased region" description="Polar residues" evidence="2">
    <location>
        <begin position="201"/>
        <end position="220"/>
    </location>
</feature>
<accession>A0A176WBL4</accession>
<dbReference type="EMBL" id="AP019871">
    <property type="protein sequence ID" value="BBN13150.1"/>
    <property type="molecule type" value="Genomic_DNA"/>
</dbReference>
<feature type="compositionally biased region" description="Basic and acidic residues" evidence="2">
    <location>
        <begin position="601"/>
        <end position="630"/>
    </location>
</feature>
<protein>
    <submittedName>
        <fullName evidence="4">Uncharacterized protein</fullName>
    </submittedName>
</protein>
<feature type="region of interest" description="Disordered" evidence="2">
    <location>
        <begin position="1567"/>
        <end position="1589"/>
    </location>
</feature>
<feature type="compositionally biased region" description="Basic and acidic residues" evidence="2">
    <location>
        <begin position="161"/>
        <end position="170"/>
    </location>
</feature>
<feature type="compositionally biased region" description="Basic and acidic residues" evidence="2">
    <location>
        <begin position="1467"/>
        <end position="1477"/>
    </location>
</feature>
<feature type="compositionally biased region" description="Basic and acidic residues" evidence="2">
    <location>
        <begin position="392"/>
        <end position="401"/>
    </location>
</feature>
<feature type="compositionally biased region" description="Polar residues" evidence="2">
    <location>
        <begin position="754"/>
        <end position="767"/>
    </location>
</feature>
<feature type="compositionally biased region" description="Polar residues" evidence="2">
    <location>
        <begin position="685"/>
        <end position="700"/>
    </location>
</feature>
<feature type="compositionally biased region" description="Basic and acidic residues" evidence="2">
    <location>
        <begin position="2095"/>
        <end position="2107"/>
    </location>
</feature>
<feature type="compositionally biased region" description="Basic and acidic residues" evidence="2">
    <location>
        <begin position="559"/>
        <end position="578"/>
    </location>
</feature>
<evidence type="ECO:0000256" key="2">
    <source>
        <dbReference type="SAM" id="MobiDB-lite"/>
    </source>
</evidence>
<dbReference type="Proteomes" id="UP001162541">
    <property type="component" value="Chromosome 6"/>
</dbReference>
<feature type="compositionally biased region" description="Basic and acidic residues" evidence="2">
    <location>
        <begin position="1573"/>
        <end position="1589"/>
    </location>
</feature>
<feature type="region of interest" description="Disordered" evidence="2">
    <location>
        <begin position="1455"/>
        <end position="1477"/>
    </location>
</feature>
<feature type="region of interest" description="Disordered" evidence="2">
    <location>
        <begin position="2086"/>
        <end position="2113"/>
    </location>
</feature>
<feature type="region of interest" description="Disordered" evidence="2">
    <location>
        <begin position="1885"/>
        <end position="1978"/>
    </location>
</feature>
<feature type="compositionally biased region" description="Basic and acidic residues" evidence="2">
    <location>
        <begin position="656"/>
        <end position="667"/>
    </location>
</feature>